<accession>A0A3D9L5Z7</accession>
<dbReference type="EMBL" id="QREG01000007">
    <property type="protein sequence ID" value="RED99852.1"/>
    <property type="molecule type" value="Genomic_DNA"/>
</dbReference>
<keyword evidence="2" id="KW-1185">Reference proteome</keyword>
<organism evidence="1 2">
    <name type="scientific">Marinoscillum furvescens DSM 4134</name>
    <dbReference type="NCBI Taxonomy" id="1122208"/>
    <lineage>
        <taxon>Bacteria</taxon>
        <taxon>Pseudomonadati</taxon>
        <taxon>Bacteroidota</taxon>
        <taxon>Cytophagia</taxon>
        <taxon>Cytophagales</taxon>
        <taxon>Reichenbachiellaceae</taxon>
        <taxon>Marinoscillum</taxon>
    </lineage>
</organism>
<dbReference type="Proteomes" id="UP000256779">
    <property type="component" value="Unassembled WGS sequence"/>
</dbReference>
<comment type="caution">
    <text evidence="1">The sequence shown here is derived from an EMBL/GenBank/DDBJ whole genome shotgun (WGS) entry which is preliminary data.</text>
</comment>
<evidence type="ECO:0000313" key="2">
    <source>
        <dbReference type="Proteomes" id="UP000256779"/>
    </source>
</evidence>
<dbReference type="AlphaFoldDB" id="A0A3D9L5Z7"/>
<evidence type="ECO:0000313" key="1">
    <source>
        <dbReference type="EMBL" id="RED99852.1"/>
    </source>
</evidence>
<protein>
    <submittedName>
        <fullName evidence="1">Uncharacterized protein</fullName>
    </submittedName>
</protein>
<proteinExistence type="predicted"/>
<name>A0A3D9L5Z7_MARFU</name>
<dbReference type="RefSeq" id="WP_115867870.1">
    <property type="nucleotide sequence ID" value="NZ_QREG01000007.1"/>
</dbReference>
<gene>
    <name evidence="1" type="ORF">C7460_107136</name>
</gene>
<sequence length="83" mass="9661">MRASVPNIRIADIMDQEIKLQSNSEENSDIASLKIEAANSDRNGRTKLLIRKVYRSGEKSMQWVDLQTFNIWWQLHKEEASLN</sequence>
<reference evidence="1 2" key="1">
    <citation type="submission" date="2018-07" db="EMBL/GenBank/DDBJ databases">
        <title>Genomic Encyclopedia of Type Strains, Phase IV (KMG-IV): sequencing the most valuable type-strain genomes for metagenomic binning, comparative biology and taxonomic classification.</title>
        <authorList>
            <person name="Goeker M."/>
        </authorList>
    </citation>
    <scope>NUCLEOTIDE SEQUENCE [LARGE SCALE GENOMIC DNA]</scope>
    <source>
        <strain evidence="1 2">DSM 4134</strain>
    </source>
</reference>